<dbReference type="Proteomes" id="UP000186309">
    <property type="component" value="Chromosome"/>
</dbReference>
<dbReference type="EMBL" id="CP019082">
    <property type="protein sequence ID" value="APW60559.1"/>
    <property type="molecule type" value="Genomic_DNA"/>
</dbReference>
<feature type="domain" description="BON" evidence="2">
    <location>
        <begin position="21"/>
        <end position="89"/>
    </location>
</feature>
<evidence type="ECO:0000313" key="3">
    <source>
        <dbReference type="EMBL" id="APW60559.1"/>
    </source>
</evidence>
<gene>
    <name evidence="3" type="ORF">BSF38_02033</name>
</gene>
<dbReference type="AlphaFoldDB" id="A0A1U7CNS3"/>
<dbReference type="RefSeq" id="WP_076345287.1">
    <property type="nucleotide sequence ID" value="NZ_CP019082.1"/>
</dbReference>
<sequence length="104" mass="10824">MLTPRHPSSTLSPQDPTVADGPAKLAEAIRSALGRCGYSALKDVACDVTDGVALLRGRVPSYYLKQVAQMAAMDAAGVHSVVNRIDVVTSSNARAGSSSVRLID</sequence>
<feature type="compositionally biased region" description="Polar residues" evidence="1">
    <location>
        <begin position="1"/>
        <end position="15"/>
    </location>
</feature>
<name>A0A1U7CNS3_9BACT</name>
<dbReference type="KEGG" id="pbor:BSF38_02033"/>
<keyword evidence="4" id="KW-1185">Reference proteome</keyword>
<dbReference type="InterPro" id="IPR007055">
    <property type="entry name" value="BON_dom"/>
</dbReference>
<reference evidence="4" key="1">
    <citation type="submission" date="2016-12" db="EMBL/GenBank/DDBJ databases">
        <title>Comparative genomics of four Isosphaeraceae planctomycetes: a common pool of plasmids and glycoside hydrolase genes.</title>
        <authorList>
            <person name="Ivanova A."/>
        </authorList>
    </citation>
    <scope>NUCLEOTIDE SEQUENCE [LARGE SCALE GENOMIC DNA]</scope>
    <source>
        <strain evidence="4">PX4</strain>
    </source>
</reference>
<dbReference type="Pfam" id="PF04972">
    <property type="entry name" value="BON"/>
    <property type="match status" value="1"/>
</dbReference>
<proteinExistence type="predicted"/>
<dbReference type="PROSITE" id="PS50914">
    <property type="entry name" value="BON"/>
    <property type="match status" value="1"/>
</dbReference>
<organism evidence="3 4">
    <name type="scientific">Paludisphaera borealis</name>
    <dbReference type="NCBI Taxonomy" id="1387353"/>
    <lineage>
        <taxon>Bacteria</taxon>
        <taxon>Pseudomonadati</taxon>
        <taxon>Planctomycetota</taxon>
        <taxon>Planctomycetia</taxon>
        <taxon>Isosphaerales</taxon>
        <taxon>Isosphaeraceae</taxon>
        <taxon>Paludisphaera</taxon>
    </lineage>
</organism>
<evidence type="ECO:0000256" key="1">
    <source>
        <dbReference type="SAM" id="MobiDB-lite"/>
    </source>
</evidence>
<dbReference type="Gene3D" id="3.30.1340.30">
    <property type="match status" value="1"/>
</dbReference>
<feature type="region of interest" description="Disordered" evidence="1">
    <location>
        <begin position="1"/>
        <end position="20"/>
    </location>
</feature>
<evidence type="ECO:0000259" key="2">
    <source>
        <dbReference type="PROSITE" id="PS50914"/>
    </source>
</evidence>
<protein>
    <recommendedName>
        <fullName evidence="2">BON domain-containing protein</fullName>
    </recommendedName>
</protein>
<accession>A0A1U7CNS3</accession>
<evidence type="ECO:0000313" key="4">
    <source>
        <dbReference type="Proteomes" id="UP000186309"/>
    </source>
</evidence>